<dbReference type="UniPathway" id="UPA00035">
    <property type="reaction ID" value="UER00043"/>
</dbReference>
<keyword evidence="6 8" id="KW-0057">Aromatic amino acid biosynthesis</keyword>
<keyword evidence="3 8" id="KW-0028">Amino-acid biosynthesis</keyword>
<dbReference type="InterPro" id="IPR011060">
    <property type="entry name" value="RibuloseP-bd_barrel"/>
</dbReference>
<dbReference type="RefSeq" id="WP_146683012.1">
    <property type="nucleotide sequence ID" value="NZ_CP019646.1"/>
</dbReference>
<dbReference type="GO" id="GO:0000162">
    <property type="term" value="P:L-tryptophan biosynthetic process"/>
    <property type="evidence" value="ECO:0007669"/>
    <property type="project" value="UniProtKB-UniRule"/>
</dbReference>
<dbReference type="CDD" id="cd00331">
    <property type="entry name" value="IGPS"/>
    <property type="match status" value="1"/>
</dbReference>
<dbReference type="InterPro" id="IPR013785">
    <property type="entry name" value="Aldolase_TIM"/>
</dbReference>
<dbReference type="InterPro" id="IPR045186">
    <property type="entry name" value="Indole-3-glycerol_P_synth"/>
</dbReference>
<dbReference type="InterPro" id="IPR013798">
    <property type="entry name" value="Indole-3-glycerol_P_synth_dom"/>
</dbReference>
<evidence type="ECO:0000256" key="2">
    <source>
        <dbReference type="ARBA" id="ARBA00004696"/>
    </source>
</evidence>
<keyword evidence="7 8" id="KW-0456">Lyase</keyword>
<proteinExistence type="inferred from homology"/>
<dbReference type="EC" id="4.1.1.48" evidence="8"/>
<evidence type="ECO:0000256" key="1">
    <source>
        <dbReference type="ARBA" id="ARBA00001633"/>
    </source>
</evidence>
<dbReference type="InterPro" id="IPR001468">
    <property type="entry name" value="Indole-3-GlycerolPSynthase_CS"/>
</dbReference>
<dbReference type="Gene3D" id="3.20.20.70">
    <property type="entry name" value="Aldolase class I"/>
    <property type="match status" value="1"/>
</dbReference>
<evidence type="ECO:0000256" key="6">
    <source>
        <dbReference type="ARBA" id="ARBA00023141"/>
    </source>
</evidence>
<dbReference type="KEGG" id="pbas:SMSP2_01135"/>
<dbReference type="GO" id="GO:0004425">
    <property type="term" value="F:indole-3-glycerol-phosphate synthase activity"/>
    <property type="evidence" value="ECO:0007669"/>
    <property type="project" value="UniProtKB-UniRule"/>
</dbReference>
<evidence type="ECO:0000259" key="9">
    <source>
        <dbReference type="Pfam" id="PF00218"/>
    </source>
</evidence>
<keyword evidence="5 8" id="KW-0822">Tryptophan biosynthesis</keyword>
<comment type="similarity">
    <text evidence="8">Belongs to the TrpC family.</text>
</comment>
<feature type="domain" description="Indole-3-glycerol phosphate synthase" evidence="9">
    <location>
        <begin position="9"/>
        <end position="262"/>
    </location>
</feature>
<dbReference type="FunFam" id="3.20.20.70:FF:000024">
    <property type="entry name" value="Indole-3-glycerol phosphate synthase"/>
    <property type="match status" value="1"/>
</dbReference>
<dbReference type="STRING" id="1851148.SMSP2_01135"/>
<dbReference type="NCBIfam" id="NF001377">
    <property type="entry name" value="PRK00278.2-4"/>
    <property type="match status" value="1"/>
</dbReference>
<dbReference type="EMBL" id="CP019646">
    <property type="protein sequence ID" value="AQQ70774.1"/>
    <property type="molecule type" value="Genomic_DNA"/>
</dbReference>
<dbReference type="SUPFAM" id="SSF51366">
    <property type="entry name" value="Ribulose-phoshate binding barrel"/>
    <property type="match status" value="1"/>
</dbReference>
<keyword evidence="4 8" id="KW-0210">Decarboxylase</keyword>
<keyword evidence="11" id="KW-1185">Reference proteome</keyword>
<name>A0A1Q2MDQ5_9BACT</name>
<comment type="pathway">
    <text evidence="2 8">Amino-acid biosynthesis; L-tryptophan biosynthesis; L-tryptophan from chorismate: step 4/5.</text>
</comment>
<reference evidence="11" key="1">
    <citation type="submission" date="2017-02" db="EMBL/GenBank/DDBJ databases">
        <title>Comparative genomics and description of representatives of a novel lineage of planctomycetes thriving in anoxic sediments.</title>
        <authorList>
            <person name="Spring S."/>
            <person name="Bunk B."/>
            <person name="Sproer C."/>
        </authorList>
    </citation>
    <scope>NUCLEOTIDE SEQUENCE [LARGE SCALE GENOMIC DNA]</scope>
    <source>
        <strain evidence="11">SM-Chi-D1</strain>
    </source>
</reference>
<comment type="catalytic activity">
    <reaction evidence="1 8">
        <text>1-(2-carboxyphenylamino)-1-deoxy-D-ribulose 5-phosphate + H(+) = (1S,2R)-1-C-(indol-3-yl)glycerol 3-phosphate + CO2 + H2O</text>
        <dbReference type="Rhea" id="RHEA:23476"/>
        <dbReference type="ChEBI" id="CHEBI:15377"/>
        <dbReference type="ChEBI" id="CHEBI:15378"/>
        <dbReference type="ChEBI" id="CHEBI:16526"/>
        <dbReference type="ChEBI" id="CHEBI:58613"/>
        <dbReference type="ChEBI" id="CHEBI:58866"/>
        <dbReference type="EC" id="4.1.1.48"/>
    </reaction>
</comment>
<dbReference type="PANTHER" id="PTHR22854:SF2">
    <property type="entry name" value="INDOLE-3-GLYCEROL-PHOSPHATE SYNTHASE"/>
    <property type="match status" value="1"/>
</dbReference>
<evidence type="ECO:0000256" key="5">
    <source>
        <dbReference type="ARBA" id="ARBA00022822"/>
    </source>
</evidence>
<dbReference type="HAMAP" id="MF_00134_B">
    <property type="entry name" value="IGPS_B"/>
    <property type="match status" value="1"/>
</dbReference>
<evidence type="ECO:0000313" key="11">
    <source>
        <dbReference type="Proteomes" id="UP000188181"/>
    </source>
</evidence>
<evidence type="ECO:0000256" key="7">
    <source>
        <dbReference type="ARBA" id="ARBA00023239"/>
    </source>
</evidence>
<organism evidence="10 11">
    <name type="scientific">Limihaloglobus sulfuriphilus</name>
    <dbReference type="NCBI Taxonomy" id="1851148"/>
    <lineage>
        <taxon>Bacteria</taxon>
        <taxon>Pseudomonadati</taxon>
        <taxon>Planctomycetota</taxon>
        <taxon>Phycisphaerae</taxon>
        <taxon>Sedimentisphaerales</taxon>
        <taxon>Sedimentisphaeraceae</taxon>
        <taxon>Limihaloglobus</taxon>
    </lineage>
</organism>
<dbReference type="Proteomes" id="UP000188181">
    <property type="component" value="Chromosome"/>
</dbReference>
<sequence length="266" mass="28821">MSSREKNILETIMASRRAQVATQKAVMPLEAIKDMASVMPAVGSSFYDCLAAKDSVRIIAEIKRASPSKGDICPELEPEKTALSYVRGGAAAISVLTESEFFKGSARDFADVRGAVDVPLLRKDFIFDQYQVYESKMMGANALLLIVRVLEGPLLKDLIQLTESLGMDSLVEVHQAAETEKALNAGAKIVGINNRDLKTFDTDIKVAAQVSKELPGDCIAVAASGIFARTDIDFYLERGVNCFLVGESIVRSAVPAAFIRELRGVK</sequence>
<evidence type="ECO:0000256" key="4">
    <source>
        <dbReference type="ARBA" id="ARBA00022793"/>
    </source>
</evidence>
<evidence type="ECO:0000256" key="8">
    <source>
        <dbReference type="HAMAP-Rule" id="MF_00134"/>
    </source>
</evidence>
<protein>
    <recommendedName>
        <fullName evidence="8">Indole-3-glycerol phosphate synthase</fullName>
        <shortName evidence="8">IGPS</shortName>
        <ecNumber evidence="8">4.1.1.48</ecNumber>
    </recommendedName>
</protein>
<dbReference type="PANTHER" id="PTHR22854">
    <property type="entry name" value="TRYPTOPHAN BIOSYNTHESIS PROTEIN"/>
    <property type="match status" value="1"/>
</dbReference>
<evidence type="ECO:0000313" key="10">
    <source>
        <dbReference type="EMBL" id="AQQ70774.1"/>
    </source>
</evidence>
<evidence type="ECO:0000256" key="3">
    <source>
        <dbReference type="ARBA" id="ARBA00022605"/>
    </source>
</evidence>
<dbReference type="GO" id="GO:0004640">
    <property type="term" value="F:phosphoribosylanthranilate isomerase activity"/>
    <property type="evidence" value="ECO:0007669"/>
    <property type="project" value="TreeGrafter"/>
</dbReference>
<dbReference type="Pfam" id="PF00218">
    <property type="entry name" value="IGPS"/>
    <property type="match status" value="1"/>
</dbReference>
<gene>
    <name evidence="8 10" type="primary">trpC</name>
    <name evidence="10" type="ORF">SMSP2_01135</name>
</gene>
<dbReference type="AlphaFoldDB" id="A0A1Q2MDQ5"/>
<dbReference type="PROSITE" id="PS00614">
    <property type="entry name" value="IGPS"/>
    <property type="match status" value="1"/>
</dbReference>
<dbReference type="OrthoDB" id="9804217at2"/>
<accession>A0A1Q2MDQ5</accession>